<keyword evidence="9" id="KW-1185">Reference proteome</keyword>
<dbReference type="InterPro" id="IPR016181">
    <property type="entry name" value="Acyl_CoA_acyltransferase"/>
</dbReference>
<dbReference type="InterPro" id="IPR015422">
    <property type="entry name" value="PyrdxlP-dep_Trfase_small"/>
</dbReference>
<evidence type="ECO:0000313" key="10">
    <source>
        <dbReference type="WBParaSite" id="L893_g7737.t1"/>
    </source>
</evidence>
<keyword evidence="4 7" id="KW-0032">Aminotransferase</keyword>
<dbReference type="InterPro" id="IPR000796">
    <property type="entry name" value="Asp_trans"/>
</dbReference>
<dbReference type="PROSITE" id="PS00105">
    <property type="entry name" value="AA_TRANSFER_CLASS_1"/>
    <property type="match status" value="1"/>
</dbReference>
<dbReference type="InterPro" id="IPR015421">
    <property type="entry name" value="PyrdxlP-dep_Trfase_major"/>
</dbReference>
<dbReference type="PANTHER" id="PTHR11879">
    <property type="entry name" value="ASPARTATE AMINOTRANSFERASE"/>
    <property type="match status" value="1"/>
</dbReference>
<dbReference type="PROSITE" id="PS51186">
    <property type="entry name" value="GNAT"/>
    <property type="match status" value="1"/>
</dbReference>
<dbReference type="GO" id="GO:0033585">
    <property type="term" value="P:L-phenylalanine biosynthetic process from chorismate via phenylpyruvate"/>
    <property type="evidence" value="ECO:0007669"/>
    <property type="project" value="TreeGrafter"/>
</dbReference>
<comment type="subunit">
    <text evidence="3 7">Homodimer.</text>
</comment>
<evidence type="ECO:0000256" key="4">
    <source>
        <dbReference type="ARBA" id="ARBA00022576"/>
    </source>
</evidence>
<accession>A0A1I8API5</accession>
<dbReference type="GO" id="GO:0030170">
    <property type="term" value="F:pyridoxal phosphate binding"/>
    <property type="evidence" value="ECO:0007669"/>
    <property type="project" value="InterPro"/>
</dbReference>
<dbReference type="AlphaFoldDB" id="A0A1I8API5"/>
<keyword evidence="6" id="KW-0663">Pyridoxal phosphate</keyword>
<evidence type="ECO:0000313" key="9">
    <source>
        <dbReference type="Proteomes" id="UP000095287"/>
    </source>
</evidence>
<proteinExistence type="inferred from homology"/>
<dbReference type="InterPro" id="IPR015424">
    <property type="entry name" value="PyrdxlP-dep_Trfase"/>
</dbReference>
<dbReference type="Gene3D" id="3.40.630.30">
    <property type="match status" value="1"/>
</dbReference>
<dbReference type="Proteomes" id="UP000095287">
    <property type="component" value="Unplaced"/>
</dbReference>
<organism evidence="9 10">
    <name type="scientific">Steinernema glaseri</name>
    <dbReference type="NCBI Taxonomy" id="37863"/>
    <lineage>
        <taxon>Eukaryota</taxon>
        <taxon>Metazoa</taxon>
        <taxon>Ecdysozoa</taxon>
        <taxon>Nematoda</taxon>
        <taxon>Chromadorea</taxon>
        <taxon>Rhabditida</taxon>
        <taxon>Tylenchina</taxon>
        <taxon>Panagrolaimomorpha</taxon>
        <taxon>Strongyloidoidea</taxon>
        <taxon>Steinernematidae</taxon>
        <taxon>Steinernema</taxon>
    </lineage>
</organism>
<dbReference type="SUPFAM" id="SSF53383">
    <property type="entry name" value="PLP-dependent transferases"/>
    <property type="match status" value="1"/>
</dbReference>
<dbReference type="Gene3D" id="3.90.1150.10">
    <property type="entry name" value="Aspartate Aminotransferase, domain 1"/>
    <property type="match status" value="1"/>
</dbReference>
<dbReference type="GO" id="GO:0005829">
    <property type="term" value="C:cytosol"/>
    <property type="evidence" value="ECO:0007669"/>
    <property type="project" value="TreeGrafter"/>
</dbReference>
<name>A0A1I8API5_9BILA</name>
<dbReference type="PANTHER" id="PTHR11879:SF37">
    <property type="entry name" value="AROMATIC-AMINO-ACID AMINOTRANSFERASE"/>
    <property type="match status" value="1"/>
</dbReference>
<comment type="similarity">
    <text evidence="2">Belongs to the class-I pyridoxal-phosphate-dependent aminotransferase family.</text>
</comment>
<evidence type="ECO:0000256" key="5">
    <source>
        <dbReference type="ARBA" id="ARBA00022679"/>
    </source>
</evidence>
<evidence type="ECO:0000256" key="6">
    <source>
        <dbReference type="ARBA" id="ARBA00022898"/>
    </source>
</evidence>
<dbReference type="CDD" id="cd00609">
    <property type="entry name" value="AAT_like"/>
    <property type="match status" value="1"/>
</dbReference>
<reference evidence="10" key="1">
    <citation type="submission" date="2016-11" db="UniProtKB">
        <authorList>
            <consortium name="WormBaseParasite"/>
        </authorList>
    </citation>
    <scope>IDENTIFICATION</scope>
</reference>
<keyword evidence="5 7" id="KW-0808">Transferase</keyword>
<dbReference type="FunFam" id="3.40.640.10:FF:000015">
    <property type="entry name" value="Aspartate aminotransferase"/>
    <property type="match status" value="1"/>
</dbReference>
<evidence type="ECO:0000256" key="3">
    <source>
        <dbReference type="ARBA" id="ARBA00011738"/>
    </source>
</evidence>
<dbReference type="PRINTS" id="PR00799">
    <property type="entry name" value="TRANSAMINASE"/>
</dbReference>
<comment type="miscellaneous">
    <text evidence="7">In eukaryotes there are cytoplasmic, mitochondrial and chloroplastic isozymes.</text>
</comment>
<dbReference type="GO" id="GO:0004069">
    <property type="term" value="F:L-aspartate:2-oxoglutarate aminotransferase activity"/>
    <property type="evidence" value="ECO:0007669"/>
    <property type="project" value="UniProtKB-EC"/>
</dbReference>
<dbReference type="GO" id="GO:0042802">
    <property type="term" value="F:identical protein binding"/>
    <property type="evidence" value="ECO:0007669"/>
    <property type="project" value="TreeGrafter"/>
</dbReference>
<dbReference type="NCBIfam" id="NF006719">
    <property type="entry name" value="PRK09257.1"/>
    <property type="match status" value="1"/>
</dbReference>
<evidence type="ECO:0000256" key="7">
    <source>
        <dbReference type="RuleBase" id="RU000480"/>
    </source>
</evidence>
<evidence type="ECO:0000259" key="8">
    <source>
        <dbReference type="PROSITE" id="PS51186"/>
    </source>
</evidence>
<comment type="catalytic activity">
    <reaction evidence="7">
        <text>L-aspartate + 2-oxoglutarate = oxaloacetate + L-glutamate</text>
        <dbReference type="Rhea" id="RHEA:21824"/>
        <dbReference type="ChEBI" id="CHEBI:16452"/>
        <dbReference type="ChEBI" id="CHEBI:16810"/>
        <dbReference type="ChEBI" id="CHEBI:29985"/>
        <dbReference type="ChEBI" id="CHEBI:29991"/>
        <dbReference type="EC" id="2.6.1.1"/>
    </reaction>
</comment>
<dbReference type="Gene3D" id="3.40.640.10">
    <property type="entry name" value="Type I PLP-dependent aspartate aminotransferase-like (Major domain)"/>
    <property type="match status" value="1"/>
</dbReference>
<protein>
    <recommendedName>
        <fullName evidence="7">Aspartate aminotransferase</fullName>
        <ecNumber evidence="7">2.6.1.1</ecNumber>
    </recommendedName>
</protein>
<dbReference type="EC" id="2.6.1.1" evidence="7"/>
<feature type="domain" description="N-acetyltransferase" evidence="8">
    <location>
        <begin position="269"/>
        <end position="435"/>
    </location>
</feature>
<dbReference type="GO" id="GO:0016747">
    <property type="term" value="F:acyltransferase activity, transferring groups other than amino-acyl groups"/>
    <property type="evidence" value="ECO:0007669"/>
    <property type="project" value="InterPro"/>
</dbReference>
<dbReference type="SUPFAM" id="SSF55729">
    <property type="entry name" value="Acyl-CoA N-acyltransferases (Nat)"/>
    <property type="match status" value="1"/>
</dbReference>
<dbReference type="InterPro" id="IPR004839">
    <property type="entry name" value="Aminotransferase_I/II_large"/>
</dbReference>
<sequence>AVQKAEEAMMSKAAARSYLPIEGINTYNLGAQTLLLGADSPIIAEGRALTVQSLGGTGALKIGADFLQQLLPQSEVYISDPSWENHRALFERAGFKVNTYAYYDAATHGLNFDGMIASLRTMPAQSIVVLHACCHNPTGVDPSMEQWTQIAELIKERQLVPFLDIAYQGFGAGLEEDASVVRLFAKLGLSMFISSSFSKSFSLYGERVGALTLVTSSKDETSRVLSQVKRVIRTNYSNPPTHGGKVVATVLNSPELFQTWATELAGMRDRIREMRAQLVAKLKEHGATQNFDFVLEQRGMFSYSGLTAEQVERLRQEHGIYAVSSGRICVAALNSQNIDFVAKAIAQPCVEVLWRLLPEYWGKGYATEAARACMDFGFDELGLDQIVAYTAQLNLPSQTVMQRLGMTAQAGTFDHPGVAAGHKLVPHVLYTLDRKDWPQPA</sequence>
<dbReference type="WBParaSite" id="L893_g7737.t1">
    <property type="protein sequence ID" value="L893_g7737.t1"/>
    <property type="gene ID" value="L893_g7737"/>
</dbReference>
<evidence type="ECO:0000256" key="2">
    <source>
        <dbReference type="ARBA" id="ARBA00007441"/>
    </source>
</evidence>
<dbReference type="InterPro" id="IPR000182">
    <property type="entry name" value="GNAT_dom"/>
</dbReference>
<comment type="cofactor">
    <cofactor evidence="1">
        <name>pyridoxal 5'-phosphate</name>
        <dbReference type="ChEBI" id="CHEBI:597326"/>
    </cofactor>
</comment>
<evidence type="ECO:0000256" key="1">
    <source>
        <dbReference type="ARBA" id="ARBA00001933"/>
    </source>
</evidence>
<dbReference type="GO" id="GO:0004838">
    <property type="term" value="F:L-tyrosine-2-oxoglutarate transaminase activity"/>
    <property type="evidence" value="ECO:0007669"/>
    <property type="project" value="TreeGrafter"/>
</dbReference>
<dbReference type="InterPro" id="IPR004838">
    <property type="entry name" value="NHTrfase_class1_PyrdxlP-BS"/>
</dbReference>
<dbReference type="Pfam" id="PF00155">
    <property type="entry name" value="Aminotran_1_2"/>
    <property type="match status" value="1"/>
</dbReference>